<comment type="similarity">
    <text evidence="1">Belongs to the TMEM53 family.</text>
</comment>
<gene>
    <name evidence="8" type="ORF">AMATHDRAFT_59790</name>
</gene>
<dbReference type="Pfam" id="PF05705">
    <property type="entry name" value="DUF829"/>
    <property type="match status" value="1"/>
</dbReference>
<evidence type="ECO:0000313" key="9">
    <source>
        <dbReference type="Proteomes" id="UP000242287"/>
    </source>
</evidence>
<protein>
    <recommendedName>
        <fullName evidence="10">Transmembrane protein 53</fullName>
    </recommendedName>
</protein>
<evidence type="ECO:0000256" key="3">
    <source>
        <dbReference type="ARBA" id="ARBA00022989"/>
    </source>
</evidence>
<accession>A0A2A9NKI5</accession>
<evidence type="ECO:0000256" key="5">
    <source>
        <dbReference type="ARBA" id="ARBA00023242"/>
    </source>
</evidence>
<evidence type="ECO:0008006" key="10">
    <source>
        <dbReference type="Google" id="ProtNLM"/>
    </source>
</evidence>
<sequence>METQQAAFTVIGDGVLIKRPLNVSQQDETRPTLIIIFGWMGAKLPHLQKYTAGYDQLYPNATQILVRCEAVSFWMPEWMKRNSLHSVIQSLEALGCITKDSTSSNGTNQKHRILVHVFSNGGCVQLLTLRRQLGSYQTANTSSSAIIFDSCPGSGSLDVSKRAFASVVRFAPLRVLVTFCLYIFYFISFIRRKLFGVPTFFERMRIQLAKASILPWLHKGSPRLYVYSKKDDLIPWMDVEAHAQDAEACCQDVRMERYETSMHVAHIRQDPERYWRAIQELWNAACKE</sequence>
<keyword evidence="4 7" id="KW-0472">Membrane</keyword>
<organism evidence="8 9">
    <name type="scientific">Amanita thiersii Skay4041</name>
    <dbReference type="NCBI Taxonomy" id="703135"/>
    <lineage>
        <taxon>Eukaryota</taxon>
        <taxon>Fungi</taxon>
        <taxon>Dikarya</taxon>
        <taxon>Basidiomycota</taxon>
        <taxon>Agaricomycotina</taxon>
        <taxon>Agaricomycetes</taxon>
        <taxon>Agaricomycetidae</taxon>
        <taxon>Agaricales</taxon>
        <taxon>Pluteineae</taxon>
        <taxon>Amanitaceae</taxon>
        <taxon>Amanita</taxon>
    </lineage>
</organism>
<dbReference type="InterPro" id="IPR008547">
    <property type="entry name" value="DUF829_TMEM53"/>
</dbReference>
<keyword evidence="9" id="KW-1185">Reference proteome</keyword>
<keyword evidence="5" id="KW-0539">Nucleus</keyword>
<evidence type="ECO:0000256" key="4">
    <source>
        <dbReference type="ARBA" id="ARBA00023136"/>
    </source>
</evidence>
<proteinExistence type="inferred from homology"/>
<reference evidence="8 9" key="1">
    <citation type="submission" date="2014-02" db="EMBL/GenBank/DDBJ databases">
        <title>Transposable element dynamics among asymbiotic and ectomycorrhizal Amanita fungi.</title>
        <authorList>
            <consortium name="DOE Joint Genome Institute"/>
            <person name="Hess J."/>
            <person name="Skrede I."/>
            <person name="Wolfe B."/>
            <person name="LaButti K."/>
            <person name="Ohm R.A."/>
            <person name="Grigoriev I.V."/>
            <person name="Pringle A."/>
        </authorList>
    </citation>
    <scope>NUCLEOTIDE SEQUENCE [LARGE SCALE GENOMIC DNA]</scope>
    <source>
        <strain evidence="8 9">SKay4041</strain>
    </source>
</reference>
<dbReference type="GO" id="GO:0005640">
    <property type="term" value="C:nuclear outer membrane"/>
    <property type="evidence" value="ECO:0007669"/>
    <property type="project" value="UniProtKB-SubCell"/>
</dbReference>
<feature type="transmembrane region" description="Helical" evidence="7">
    <location>
        <begin position="171"/>
        <end position="190"/>
    </location>
</feature>
<keyword evidence="2 7" id="KW-0812">Transmembrane</keyword>
<name>A0A2A9NKI5_9AGAR</name>
<dbReference type="PANTHER" id="PTHR12265">
    <property type="entry name" value="TRANSMEMBRANE PROTEIN 53"/>
    <property type="match status" value="1"/>
</dbReference>
<dbReference type="PANTHER" id="PTHR12265:SF30">
    <property type="entry name" value="TRANSMEMBRANE PROTEIN 53"/>
    <property type="match status" value="1"/>
</dbReference>
<dbReference type="Proteomes" id="UP000242287">
    <property type="component" value="Unassembled WGS sequence"/>
</dbReference>
<comment type="subcellular location">
    <subcellularLocation>
        <location evidence="6">Nucleus outer membrane</location>
        <topology evidence="6">Single-pass membrane protein</topology>
    </subcellularLocation>
</comment>
<dbReference type="SUPFAM" id="SSF53474">
    <property type="entry name" value="alpha/beta-Hydrolases"/>
    <property type="match status" value="1"/>
</dbReference>
<dbReference type="EMBL" id="KZ301992">
    <property type="protein sequence ID" value="PFH51089.1"/>
    <property type="molecule type" value="Genomic_DNA"/>
</dbReference>
<dbReference type="OrthoDB" id="77878at2759"/>
<dbReference type="AlphaFoldDB" id="A0A2A9NKI5"/>
<dbReference type="InterPro" id="IPR029058">
    <property type="entry name" value="AB_hydrolase_fold"/>
</dbReference>
<evidence type="ECO:0000256" key="6">
    <source>
        <dbReference type="ARBA" id="ARBA00034303"/>
    </source>
</evidence>
<dbReference type="Gene3D" id="3.40.50.1820">
    <property type="entry name" value="alpha/beta hydrolase"/>
    <property type="match status" value="1"/>
</dbReference>
<keyword evidence="3 7" id="KW-1133">Transmembrane helix</keyword>
<evidence type="ECO:0000256" key="1">
    <source>
        <dbReference type="ARBA" id="ARBA00007387"/>
    </source>
</evidence>
<evidence type="ECO:0000313" key="8">
    <source>
        <dbReference type="EMBL" id="PFH51089.1"/>
    </source>
</evidence>
<evidence type="ECO:0000256" key="7">
    <source>
        <dbReference type="SAM" id="Phobius"/>
    </source>
</evidence>
<evidence type="ECO:0000256" key="2">
    <source>
        <dbReference type="ARBA" id="ARBA00022692"/>
    </source>
</evidence>